<name>A0A1X0NUD6_9TRYP</name>
<comment type="caution">
    <text evidence="1">The sequence shown here is derived from an EMBL/GenBank/DDBJ whole genome shotgun (WGS) entry which is preliminary data.</text>
</comment>
<dbReference type="Proteomes" id="UP000192257">
    <property type="component" value="Unassembled WGS sequence"/>
</dbReference>
<sequence length="345" mass="38708">MSTPLGGRFYHTLTKKSTARLFYLPIPEGHKVLSAGVRIYGATGILCSFYDVDRNAWVVQQDPIEDNAAVLLQVLTLVDPDDVYDVVVSMVSLTDHMTEEEVHILTQRTEMYRGLIEEVTQLELEGKYNKDKFEELREKRKSLRESSLDVVSLICPTVDGYTLTGGGFSSGYPILASHADIPESHSVNRFCSSLTQESCSSDFFLVDPIHTVCDTRLNERQSHYALSVLSEKVGKLRESHAWSVMAAENPSFTCYAIGLRLHPTPQSISFDTSDKNDHSSHLRDGITPTSSNITKHSHANNNGVKVEHRAKGRWSIELQPPHGRFYFTFGASYISNPIMLLAFYK</sequence>
<evidence type="ECO:0000313" key="1">
    <source>
        <dbReference type="EMBL" id="ORC88292.1"/>
    </source>
</evidence>
<keyword evidence="2" id="KW-1185">Reference proteome</keyword>
<dbReference type="GeneID" id="39986023"/>
<dbReference type="RefSeq" id="XP_028882358.1">
    <property type="nucleotide sequence ID" value="XM_029026243.1"/>
</dbReference>
<protein>
    <submittedName>
        <fullName evidence="1">Uncharacterized protein</fullName>
    </submittedName>
</protein>
<proteinExistence type="predicted"/>
<dbReference type="EMBL" id="NBCO01000017">
    <property type="protein sequence ID" value="ORC88292.1"/>
    <property type="molecule type" value="Genomic_DNA"/>
</dbReference>
<accession>A0A1X0NUD6</accession>
<gene>
    <name evidence="1" type="ORF">TM35_000171640</name>
</gene>
<organism evidence="1 2">
    <name type="scientific">Trypanosoma theileri</name>
    <dbReference type="NCBI Taxonomy" id="67003"/>
    <lineage>
        <taxon>Eukaryota</taxon>
        <taxon>Discoba</taxon>
        <taxon>Euglenozoa</taxon>
        <taxon>Kinetoplastea</taxon>
        <taxon>Metakinetoplastina</taxon>
        <taxon>Trypanosomatida</taxon>
        <taxon>Trypanosomatidae</taxon>
        <taxon>Trypanosoma</taxon>
    </lineage>
</organism>
<dbReference type="OrthoDB" id="259025at2759"/>
<evidence type="ECO:0000313" key="2">
    <source>
        <dbReference type="Proteomes" id="UP000192257"/>
    </source>
</evidence>
<dbReference type="AlphaFoldDB" id="A0A1X0NUD6"/>
<dbReference type="VEuPathDB" id="TriTrypDB:TM35_000171640"/>
<reference evidence="1 2" key="1">
    <citation type="submission" date="2017-03" db="EMBL/GenBank/DDBJ databases">
        <title>An alternative strategy for trypanosome survival in the mammalian bloodstream revealed through genome and transcriptome analysis of the ubiquitous bovine parasite Trypanosoma (Megatrypanum) theileri.</title>
        <authorList>
            <person name="Kelly S."/>
            <person name="Ivens A."/>
            <person name="Mott A."/>
            <person name="O'Neill E."/>
            <person name="Emms D."/>
            <person name="Macleod O."/>
            <person name="Voorheis P."/>
            <person name="Matthews J."/>
            <person name="Matthews K."/>
            <person name="Carrington M."/>
        </authorList>
    </citation>
    <scope>NUCLEOTIDE SEQUENCE [LARGE SCALE GENOMIC DNA]</scope>
    <source>
        <strain evidence="1">Edinburgh</strain>
    </source>
</reference>